<evidence type="ECO:0000313" key="3">
    <source>
        <dbReference type="Proteomes" id="UP000553632"/>
    </source>
</evidence>
<dbReference type="Proteomes" id="UP000553632">
    <property type="component" value="Unassembled WGS sequence"/>
</dbReference>
<evidence type="ECO:0000313" key="2">
    <source>
        <dbReference type="EMBL" id="KAF4731278.1"/>
    </source>
</evidence>
<proteinExistence type="predicted"/>
<organism evidence="2 3">
    <name type="scientific">Perkinsus olseni</name>
    <name type="common">Perkinsus atlanticus</name>
    <dbReference type="NCBI Taxonomy" id="32597"/>
    <lineage>
        <taxon>Eukaryota</taxon>
        <taxon>Sar</taxon>
        <taxon>Alveolata</taxon>
        <taxon>Perkinsozoa</taxon>
        <taxon>Perkinsea</taxon>
        <taxon>Perkinsida</taxon>
        <taxon>Perkinsidae</taxon>
        <taxon>Perkinsus</taxon>
    </lineage>
</organism>
<evidence type="ECO:0000256" key="1">
    <source>
        <dbReference type="SAM" id="MobiDB-lite"/>
    </source>
</evidence>
<protein>
    <submittedName>
        <fullName evidence="2">Uncharacterized protein</fullName>
    </submittedName>
</protein>
<reference evidence="2 3" key="1">
    <citation type="submission" date="2020-04" db="EMBL/GenBank/DDBJ databases">
        <title>Perkinsus olseni comparative genomics.</title>
        <authorList>
            <person name="Bogema D.R."/>
        </authorList>
    </citation>
    <scope>NUCLEOTIDE SEQUENCE [LARGE SCALE GENOMIC DNA]</scope>
    <source>
        <strain evidence="2 3">ATCC PRA-207</strain>
    </source>
</reference>
<feature type="region of interest" description="Disordered" evidence="1">
    <location>
        <begin position="149"/>
        <end position="194"/>
    </location>
</feature>
<comment type="caution">
    <text evidence="2">The sequence shown here is derived from an EMBL/GenBank/DDBJ whole genome shotgun (WGS) entry which is preliminary data.</text>
</comment>
<feature type="non-terminal residue" evidence="2">
    <location>
        <position position="1"/>
    </location>
</feature>
<dbReference type="AlphaFoldDB" id="A0A7J6SEI0"/>
<keyword evidence="3" id="KW-1185">Reference proteome</keyword>
<feature type="compositionally biased region" description="Polar residues" evidence="1">
    <location>
        <begin position="149"/>
        <end position="168"/>
    </location>
</feature>
<sequence length="194" mass="20517">MTPSHPYPHASPPPLVVSWVNAFGISFEAPVNCRAVCQNTPACRDGFTSYCKWWQREAVCFGLYWTESGETCFQPRESSCPEGLSVRCADSAGGQGPGPAASEDPIASATGPVVSDVALDGKYCGTIAMMLPLTLQLAGSSFDVSSPHLQSVSGVPQLSPSTRGSLAPSTGMRKNPLWYGHTEDGDSSKGDRDE</sequence>
<accession>A0A7J6SEI0</accession>
<name>A0A7J6SEI0_PEROL</name>
<gene>
    <name evidence="2" type="ORF">FOZ63_031751</name>
</gene>
<feature type="compositionally biased region" description="Basic and acidic residues" evidence="1">
    <location>
        <begin position="181"/>
        <end position="194"/>
    </location>
</feature>
<dbReference type="EMBL" id="JABANO010018767">
    <property type="protein sequence ID" value="KAF4731278.1"/>
    <property type="molecule type" value="Genomic_DNA"/>
</dbReference>